<comment type="caution">
    <text evidence="2">The sequence shown here is derived from an EMBL/GenBank/DDBJ whole genome shotgun (WGS) entry which is preliminary data.</text>
</comment>
<proteinExistence type="predicted"/>
<evidence type="ECO:0000313" key="3">
    <source>
        <dbReference type="Proteomes" id="UP000238908"/>
    </source>
</evidence>
<keyword evidence="1" id="KW-0732">Signal</keyword>
<feature type="signal peptide" evidence="1">
    <location>
        <begin position="1"/>
        <end position="32"/>
    </location>
</feature>
<evidence type="ECO:0000313" key="2">
    <source>
        <dbReference type="EMBL" id="PPU58137.1"/>
    </source>
</evidence>
<evidence type="ECO:0008006" key="4">
    <source>
        <dbReference type="Google" id="ProtNLM"/>
    </source>
</evidence>
<dbReference type="Proteomes" id="UP000238908">
    <property type="component" value="Unassembled WGS sequence"/>
</dbReference>
<sequence length="264" mass="29530">MDVRNNTRRRERGRYACRLAVLTLLLSAQAQAWHPQYPPWSRPPVGSECKVDSLPAVEGKVQWEGVTHFRDANTVLAVDNRGTAPMLQVQDAAGRLLLPPVELGGGLLGFHGVERVDLNGDRRPDYVVTLGSGGVGLAGGNAWRTVVVSQGDRYRALRVPTHEPTPDDYRRVPRRRGCALLQLSVITANPAATRDRRWHTFWVYRLMRFQGARAIEASRAFPGLPNWILYTHRTGNSSATTLLNDLSKQQLWNDPSRERITALP</sequence>
<accession>A0A2S7C9A2</accession>
<name>A0A2S7C9A2_9XANT</name>
<dbReference type="EMBL" id="MDEE01000003">
    <property type="protein sequence ID" value="PPU58137.1"/>
    <property type="molecule type" value="Genomic_DNA"/>
</dbReference>
<evidence type="ECO:0000256" key="1">
    <source>
        <dbReference type="SAM" id="SignalP"/>
    </source>
</evidence>
<reference evidence="2 3" key="1">
    <citation type="submission" date="2016-08" db="EMBL/GenBank/DDBJ databases">
        <authorList>
            <person name="Seilhamer J.J."/>
        </authorList>
    </citation>
    <scope>NUCLEOTIDE SEQUENCE [LARGE SCALE GENOMIC DNA]</scope>
    <source>
        <strain evidence="2 3">CFBP7245</strain>
    </source>
</reference>
<organism evidence="2 3">
    <name type="scientific">Xanthomonas dyei</name>
    <dbReference type="NCBI Taxonomy" id="743699"/>
    <lineage>
        <taxon>Bacteria</taxon>
        <taxon>Pseudomonadati</taxon>
        <taxon>Pseudomonadota</taxon>
        <taxon>Gammaproteobacteria</taxon>
        <taxon>Lysobacterales</taxon>
        <taxon>Lysobacteraceae</taxon>
        <taxon>Xanthomonas</taxon>
    </lineage>
</organism>
<protein>
    <recommendedName>
        <fullName evidence="4">VCBS repeat-containing protein</fullName>
    </recommendedName>
</protein>
<gene>
    <name evidence="2" type="ORF">XdyCFBP7245_03960</name>
</gene>
<feature type="chain" id="PRO_5015479916" description="VCBS repeat-containing protein" evidence="1">
    <location>
        <begin position="33"/>
        <end position="264"/>
    </location>
</feature>
<dbReference type="AlphaFoldDB" id="A0A2S7C9A2"/>